<comment type="caution">
    <text evidence="1">The sequence shown here is derived from an EMBL/GenBank/DDBJ whole genome shotgun (WGS) entry which is preliminary data.</text>
</comment>
<evidence type="ECO:0000313" key="2">
    <source>
        <dbReference type="Proteomes" id="UP000824044"/>
    </source>
</evidence>
<protein>
    <submittedName>
        <fullName evidence="1">Uncharacterized protein</fullName>
    </submittedName>
</protein>
<gene>
    <name evidence="1" type="ORF">H9812_03095</name>
</gene>
<proteinExistence type="predicted"/>
<evidence type="ECO:0000313" key="1">
    <source>
        <dbReference type="EMBL" id="HIZ24446.1"/>
    </source>
</evidence>
<dbReference type="EMBL" id="DXBS01000060">
    <property type="protein sequence ID" value="HIZ24446.1"/>
    <property type="molecule type" value="Genomic_DNA"/>
</dbReference>
<name>A0A9D2DWN7_9FIRM</name>
<accession>A0A9D2DWN7</accession>
<reference evidence="1" key="1">
    <citation type="journal article" date="2021" name="PeerJ">
        <title>Extensive microbial diversity within the chicken gut microbiome revealed by metagenomics and culture.</title>
        <authorList>
            <person name="Gilroy R."/>
            <person name="Ravi A."/>
            <person name="Getino M."/>
            <person name="Pursley I."/>
            <person name="Horton D.L."/>
            <person name="Alikhan N.F."/>
            <person name="Baker D."/>
            <person name="Gharbi K."/>
            <person name="Hall N."/>
            <person name="Watson M."/>
            <person name="Adriaenssens E.M."/>
            <person name="Foster-Nyarko E."/>
            <person name="Jarju S."/>
            <person name="Secka A."/>
            <person name="Antonio M."/>
            <person name="Oren A."/>
            <person name="Chaudhuri R.R."/>
            <person name="La Ragione R."/>
            <person name="Hildebrand F."/>
            <person name="Pallen M.J."/>
        </authorList>
    </citation>
    <scope>NUCLEOTIDE SEQUENCE</scope>
    <source>
        <strain evidence="1">CHK33-5263</strain>
    </source>
</reference>
<dbReference type="AlphaFoldDB" id="A0A9D2DWN7"/>
<dbReference type="Proteomes" id="UP000824044">
    <property type="component" value="Unassembled WGS sequence"/>
</dbReference>
<sequence>MAYKKVCVEVLVRFFGEGGMRPVELIWADGRRYAVERVRFIERVPSHVPAVLPVRYTCIIGGREKFLYFEPERMRWFVEVSQ</sequence>
<organism evidence="1 2">
    <name type="scientific">Candidatus Gallimonas intestinigallinarum</name>
    <dbReference type="NCBI Taxonomy" id="2838604"/>
    <lineage>
        <taxon>Bacteria</taxon>
        <taxon>Bacillati</taxon>
        <taxon>Bacillota</taxon>
        <taxon>Clostridia</taxon>
        <taxon>Candidatus Gallimonas</taxon>
    </lineage>
</organism>
<reference evidence="1" key="2">
    <citation type="submission" date="2021-04" db="EMBL/GenBank/DDBJ databases">
        <authorList>
            <person name="Gilroy R."/>
        </authorList>
    </citation>
    <scope>NUCLEOTIDE SEQUENCE</scope>
    <source>
        <strain evidence="1">CHK33-5263</strain>
    </source>
</reference>